<gene>
    <name evidence="2" type="ORF">L0C25_12825</name>
</gene>
<dbReference type="Proteomes" id="UP001164390">
    <property type="component" value="Chromosome"/>
</dbReference>
<organism evidence="2 3">
    <name type="scientific">Solicola gregarius</name>
    <dbReference type="NCBI Taxonomy" id="2908642"/>
    <lineage>
        <taxon>Bacteria</taxon>
        <taxon>Bacillati</taxon>
        <taxon>Actinomycetota</taxon>
        <taxon>Actinomycetes</taxon>
        <taxon>Propionibacteriales</taxon>
        <taxon>Nocardioidaceae</taxon>
        <taxon>Solicola</taxon>
    </lineage>
</organism>
<reference evidence="2" key="1">
    <citation type="submission" date="2022-01" db="EMBL/GenBank/DDBJ databases">
        <title>Nocardioidaceae gen. sp. A5X3R13.</title>
        <authorList>
            <person name="Lopez Marin M.A."/>
            <person name="Uhlik O."/>
        </authorList>
    </citation>
    <scope>NUCLEOTIDE SEQUENCE</scope>
    <source>
        <strain evidence="2">A5X3R13</strain>
    </source>
</reference>
<dbReference type="Gene3D" id="1.10.260.40">
    <property type="entry name" value="lambda repressor-like DNA-binding domains"/>
    <property type="match status" value="1"/>
</dbReference>
<dbReference type="GO" id="GO:0003677">
    <property type="term" value="F:DNA binding"/>
    <property type="evidence" value="ECO:0007669"/>
    <property type="project" value="InterPro"/>
</dbReference>
<dbReference type="SUPFAM" id="SSF47413">
    <property type="entry name" value="lambda repressor-like DNA-binding domains"/>
    <property type="match status" value="1"/>
</dbReference>
<dbReference type="KEGG" id="sgrg:L0C25_12825"/>
<dbReference type="InterPro" id="IPR010982">
    <property type="entry name" value="Lambda_DNA-bd_dom_sf"/>
</dbReference>
<accession>A0AA46TE48</accession>
<evidence type="ECO:0000259" key="1">
    <source>
        <dbReference type="PROSITE" id="PS50943"/>
    </source>
</evidence>
<sequence>MVFDYVSRWAAANIRQRRKELGLSASALADRCASLGAEWIDRSVISKIESASERRRITLDEAAVFAKALNTDLGSLVWIDPLAQPDPAPAPDAPERWLLNDVWQYDAMSAEAVLDLKRMLARMTAQVDKFLEDH</sequence>
<dbReference type="EMBL" id="CP094970">
    <property type="protein sequence ID" value="UYM03440.1"/>
    <property type="molecule type" value="Genomic_DNA"/>
</dbReference>
<evidence type="ECO:0000313" key="2">
    <source>
        <dbReference type="EMBL" id="UYM03440.1"/>
    </source>
</evidence>
<proteinExistence type="predicted"/>
<keyword evidence="3" id="KW-1185">Reference proteome</keyword>
<name>A0AA46TE48_9ACTN</name>
<feature type="domain" description="HTH cro/C1-type" evidence="1">
    <location>
        <begin position="14"/>
        <end position="76"/>
    </location>
</feature>
<dbReference type="AlphaFoldDB" id="A0AA46TE48"/>
<dbReference type="InterPro" id="IPR001387">
    <property type="entry name" value="Cro/C1-type_HTH"/>
</dbReference>
<dbReference type="Pfam" id="PF01381">
    <property type="entry name" value="HTH_3"/>
    <property type="match status" value="1"/>
</dbReference>
<dbReference type="CDD" id="cd00093">
    <property type="entry name" value="HTH_XRE"/>
    <property type="match status" value="1"/>
</dbReference>
<protein>
    <submittedName>
        <fullName evidence="2">Helix-turn-helix transcriptional regulator</fullName>
    </submittedName>
</protein>
<dbReference type="SMART" id="SM00530">
    <property type="entry name" value="HTH_XRE"/>
    <property type="match status" value="1"/>
</dbReference>
<dbReference type="PROSITE" id="PS50943">
    <property type="entry name" value="HTH_CROC1"/>
    <property type="match status" value="1"/>
</dbReference>
<evidence type="ECO:0000313" key="3">
    <source>
        <dbReference type="Proteomes" id="UP001164390"/>
    </source>
</evidence>